<evidence type="ECO:0000313" key="4">
    <source>
        <dbReference type="Proteomes" id="UP001595797"/>
    </source>
</evidence>
<accession>A0ABV9TH53</accession>
<evidence type="ECO:0000313" key="3">
    <source>
        <dbReference type="EMBL" id="MFC4902781.1"/>
    </source>
</evidence>
<organism evidence="3 4">
    <name type="scientific">Kocuria oceani</name>
    <dbReference type="NCBI Taxonomy" id="988827"/>
    <lineage>
        <taxon>Bacteria</taxon>
        <taxon>Bacillati</taxon>
        <taxon>Actinomycetota</taxon>
        <taxon>Actinomycetes</taxon>
        <taxon>Micrococcales</taxon>
        <taxon>Micrococcaceae</taxon>
        <taxon>Kocuria</taxon>
    </lineage>
</organism>
<dbReference type="InterPro" id="IPR058581">
    <property type="entry name" value="TM_HPP"/>
</dbReference>
<dbReference type="RefSeq" id="WP_277549623.1">
    <property type="nucleotide sequence ID" value="NZ_JARAMH010000001.1"/>
</dbReference>
<feature type="transmembrane region" description="Helical" evidence="1">
    <location>
        <begin position="12"/>
        <end position="36"/>
    </location>
</feature>
<gene>
    <name evidence="3" type="ORF">ACFPCS_04280</name>
</gene>
<keyword evidence="4" id="KW-1185">Reference proteome</keyword>
<keyword evidence="1" id="KW-1133">Transmembrane helix</keyword>
<feature type="domain" description="HPP transmembrane region" evidence="2">
    <location>
        <begin position="15"/>
        <end position="137"/>
    </location>
</feature>
<proteinExistence type="predicted"/>
<dbReference type="Proteomes" id="UP001595797">
    <property type="component" value="Unassembled WGS sequence"/>
</dbReference>
<comment type="caution">
    <text evidence="3">The sequence shown here is derived from an EMBL/GenBank/DDBJ whole genome shotgun (WGS) entry which is preliminary data.</text>
</comment>
<keyword evidence="1" id="KW-0812">Transmembrane</keyword>
<name>A0ABV9TH53_9MICC</name>
<reference evidence="4" key="1">
    <citation type="journal article" date="2019" name="Int. J. Syst. Evol. Microbiol.">
        <title>The Global Catalogue of Microorganisms (GCM) 10K type strain sequencing project: providing services to taxonomists for standard genome sequencing and annotation.</title>
        <authorList>
            <consortium name="The Broad Institute Genomics Platform"/>
            <consortium name="The Broad Institute Genome Sequencing Center for Infectious Disease"/>
            <person name="Wu L."/>
            <person name="Ma J."/>
        </authorList>
    </citation>
    <scope>NUCLEOTIDE SEQUENCE [LARGE SCALE GENOMIC DNA]</scope>
    <source>
        <strain evidence="4">CGMCC 4.6946</strain>
    </source>
</reference>
<sequence length="177" mass="17787">MLNKLKDKAGSIGAGLYAAVLSLVVLAASGAVGLALHQPWLFPSLGPTVMLFFESPRQKASRPLNALIGHGVGLLAGAAVLYGLGLQDDPSVASGGLTPAFLLAGAVSVALTTLVLTAIKTPHPPAGATTLIVSLGILTRPEELASMAGAIVLITALGWGLNLALGTRPNDGKQSPQ</sequence>
<feature type="transmembrane region" description="Helical" evidence="1">
    <location>
        <begin position="64"/>
        <end position="84"/>
    </location>
</feature>
<evidence type="ECO:0000256" key="1">
    <source>
        <dbReference type="SAM" id="Phobius"/>
    </source>
</evidence>
<keyword evidence="1" id="KW-0472">Membrane</keyword>
<feature type="transmembrane region" description="Helical" evidence="1">
    <location>
        <begin position="144"/>
        <end position="165"/>
    </location>
</feature>
<protein>
    <submittedName>
        <fullName evidence="3">HPP family protein</fullName>
    </submittedName>
</protein>
<dbReference type="Pfam" id="PF04982">
    <property type="entry name" value="TM_HPP"/>
    <property type="match status" value="1"/>
</dbReference>
<dbReference type="EMBL" id="JBHSIW010000007">
    <property type="protein sequence ID" value="MFC4902781.1"/>
    <property type="molecule type" value="Genomic_DNA"/>
</dbReference>
<feature type="transmembrane region" description="Helical" evidence="1">
    <location>
        <begin position="96"/>
        <end position="119"/>
    </location>
</feature>
<evidence type="ECO:0000259" key="2">
    <source>
        <dbReference type="Pfam" id="PF04982"/>
    </source>
</evidence>